<dbReference type="InterPro" id="IPR009057">
    <property type="entry name" value="Homeodomain-like_sf"/>
</dbReference>
<proteinExistence type="predicted"/>
<dbReference type="EMBL" id="MGEU01000052">
    <property type="protein sequence ID" value="OGL89869.1"/>
    <property type="molecule type" value="Genomic_DNA"/>
</dbReference>
<dbReference type="Proteomes" id="UP000177750">
    <property type="component" value="Unassembled WGS sequence"/>
</dbReference>
<dbReference type="Pfam" id="PF13565">
    <property type="entry name" value="HTH_32"/>
    <property type="match status" value="1"/>
</dbReference>
<evidence type="ECO:0008006" key="3">
    <source>
        <dbReference type="Google" id="ProtNLM"/>
    </source>
</evidence>
<organism evidence="1 2">
    <name type="scientific">Candidatus Uhrbacteria bacterium RIFCSPLOWO2_02_FULL_54_37</name>
    <dbReference type="NCBI Taxonomy" id="1802412"/>
    <lineage>
        <taxon>Bacteria</taxon>
        <taxon>Candidatus Uhriibacteriota</taxon>
    </lineage>
</organism>
<gene>
    <name evidence="1" type="ORF">A3J36_03235</name>
</gene>
<reference evidence="1 2" key="1">
    <citation type="journal article" date="2016" name="Nat. Commun.">
        <title>Thousands of microbial genomes shed light on interconnected biogeochemical processes in an aquifer system.</title>
        <authorList>
            <person name="Anantharaman K."/>
            <person name="Brown C.T."/>
            <person name="Hug L.A."/>
            <person name="Sharon I."/>
            <person name="Castelle C.J."/>
            <person name="Probst A.J."/>
            <person name="Thomas B.C."/>
            <person name="Singh A."/>
            <person name="Wilkins M.J."/>
            <person name="Karaoz U."/>
            <person name="Brodie E.L."/>
            <person name="Williams K.H."/>
            <person name="Hubbard S.S."/>
            <person name="Banfield J.F."/>
        </authorList>
    </citation>
    <scope>NUCLEOTIDE SEQUENCE [LARGE SCALE GENOMIC DNA]</scope>
</reference>
<protein>
    <recommendedName>
        <fullName evidence="3">Transposase</fullName>
    </recommendedName>
</protein>
<accession>A0A1F7VHB6</accession>
<dbReference type="SUPFAM" id="SSF46689">
    <property type="entry name" value="Homeodomain-like"/>
    <property type="match status" value="1"/>
</dbReference>
<dbReference type="AlphaFoldDB" id="A0A1F7VHB6"/>
<evidence type="ECO:0000313" key="2">
    <source>
        <dbReference type="Proteomes" id="UP000177750"/>
    </source>
</evidence>
<comment type="caution">
    <text evidence="1">The sequence shown here is derived from an EMBL/GenBank/DDBJ whole genome shotgun (WGS) entry which is preliminary data.</text>
</comment>
<sequence>MRSLPFKLTPKEVSFLRSFKKEQRGVRALNRANTLLLLNRGKKETKIAEFLGTDFTTVWRTKKKYLDHGLERALAERPRSGQPRKYTVRHETELVAHACSSPPEGRKRWTLELLSEKMQQCVKGCRTMNRESIRLMLKKTNVSLG</sequence>
<name>A0A1F7VHB6_9BACT</name>
<evidence type="ECO:0000313" key="1">
    <source>
        <dbReference type="EMBL" id="OGL89869.1"/>
    </source>
</evidence>